<dbReference type="Pfam" id="PF12732">
    <property type="entry name" value="YtxH"/>
    <property type="match status" value="1"/>
</dbReference>
<dbReference type="InterPro" id="IPR052928">
    <property type="entry name" value="Desiccation-related_membrane"/>
</dbReference>
<accession>A0ABW1Z7K1</accession>
<evidence type="ECO:0000313" key="2">
    <source>
        <dbReference type="EMBL" id="MFC6644123.1"/>
    </source>
</evidence>
<dbReference type="PANTHER" id="PTHR35792:SF1">
    <property type="entry name" value="SLL0268 PROTEIN"/>
    <property type="match status" value="1"/>
</dbReference>
<dbReference type="PANTHER" id="PTHR35792">
    <property type="entry name" value="GENERAL STRESS PROTEIN"/>
    <property type="match status" value="1"/>
</dbReference>
<dbReference type="Proteomes" id="UP001596391">
    <property type="component" value="Unassembled WGS sequence"/>
</dbReference>
<proteinExistence type="predicted"/>
<organism evidence="2 3">
    <name type="scientific">Granulicella cerasi</name>
    <dbReference type="NCBI Taxonomy" id="741063"/>
    <lineage>
        <taxon>Bacteria</taxon>
        <taxon>Pseudomonadati</taxon>
        <taxon>Acidobacteriota</taxon>
        <taxon>Terriglobia</taxon>
        <taxon>Terriglobales</taxon>
        <taxon>Acidobacteriaceae</taxon>
        <taxon>Granulicella</taxon>
    </lineage>
</organism>
<sequence>MRHKEFWVALGIGAIAGGVAALLYAPQSGVQTRKKLKRGIEDLGDTLQDSADYLKKQADSLSKEAQKLIDYTKDQFEDAVDKGQGYIKTANKTISKLV</sequence>
<keyword evidence="3" id="KW-1185">Reference proteome</keyword>
<name>A0ABW1Z7K1_9BACT</name>
<gene>
    <name evidence="2" type="ORF">ACFQBQ_00650</name>
</gene>
<dbReference type="EMBL" id="JBHSWI010000001">
    <property type="protein sequence ID" value="MFC6644123.1"/>
    <property type="molecule type" value="Genomic_DNA"/>
</dbReference>
<keyword evidence="1" id="KW-0812">Transmembrane</keyword>
<reference evidence="3" key="1">
    <citation type="journal article" date="2019" name="Int. J. Syst. Evol. Microbiol.">
        <title>The Global Catalogue of Microorganisms (GCM) 10K type strain sequencing project: providing services to taxonomists for standard genome sequencing and annotation.</title>
        <authorList>
            <consortium name="The Broad Institute Genomics Platform"/>
            <consortium name="The Broad Institute Genome Sequencing Center for Infectious Disease"/>
            <person name="Wu L."/>
            <person name="Ma J."/>
        </authorList>
    </citation>
    <scope>NUCLEOTIDE SEQUENCE [LARGE SCALE GENOMIC DNA]</scope>
    <source>
        <strain evidence="3">CGMCC 1.16026</strain>
    </source>
</reference>
<feature type="transmembrane region" description="Helical" evidence="1">
    <location>
        <begin position="6"/>
        <end position="25"/>
    </location>
</feature>
<evidence type="ECO:0000313" key="3">
    <source>
        <dbReference type="Proteomes" id="UP001596391"/>
    </source>
</evidence>
<evidence type="ECO:0000256" key="1">
    <source>
        <dbReference type="SAM" id="Phobius"/>
    </source>
</evidence>
<keyword evidence="1" id="KW-1133">Transmembrane helix</keyword>
<protein>
    <submittedName>
        <fullName evidence="2">YtxH domain-containing protein</fullName>
    </submittedName>
</protein>
<keyword evidence="1" id="KW-0472">Membrane</keyword>
<comment type="caution">
    <text evidence="2">The sequence shown here is derived from an EMBL/GenBank/DDBJ whole genome shotgun (WGS) entry which is preliminary data.</text>
</comment>
<dbReference type="InterPro" id="IPR024623">
    <property type="entry name" value="YtxH"/>
</dbReference>
<dbReference type="RefSeq" id="WP_263370499.1">
    <property type="nucleotide sequence ID" value="NZ_JAGSYD010000002.1"/>
</dbReference>